<name>A0A830DAN5_9LAMI</name>
<organism evidence="1 2">
    <name type="scientific">Phtheirospermum japonicum</name>
    <dbReference type="NCBI Taxonomy" id="374723"/>
    <lineage>
        <taxon>Eukaryota</taxon>
        <taxon>Viridiplantae</taxon>
        <taxon>Streptophyta</taxon>
        <taxon>Embryophyta</taxon>
        <taxon>Tracheophyta</taxon>
        <taxon>Spermatophyta</taxon>
        <taxon>Magnoliopsida</taxon>
        <taxon>eudicotyledons</taxon>
        <taxon>Gunneridae</taxon>
        <taxon>Pentapetalae</taxon>
        <taxon>asterids</taxon>
        <taxon>lamiids</taxon>
        <taxon>Lamiales</taxon>
        <taxon>Orobanchaceae</taxon>
        <taxon>Orobanchaceae incertae sedis</taxon>
        <taxon>Phtheirospermum</taxon>
    </lineage>
</organism>
<dbReference type="EMBL" id="BMAC01000913">
    <property type="protein sequence ID" value="GFQ04156.1"/>
    <property type="molecule type" value="Genomic_DNA"/>
</dbReference>
<proteinExistence type="predicted"/>
<evidence type="ECO:0000313" key="1">
    <source>
        <dbReference type="EMBL" id="GFQ04156.1"/>
    </source>
</evidence>
<dbReference type="Proteomes" id="UP000653305">
    <property type="component" value="Unassembled WGS sequence"/>
</dbReference>
<sequence>MFFRNKRSTQLKKLMNAYYDWHSVYFNSTAFLLDGCRLRVEQTQMSITCLEADPIYEAHRKWKEDELAVSCDYF</sequence>
<reference evidence="1" key="1">
    <citation type="submission" date="2020-07" db="EMBL/GenBank/DDBJ databases">
        <title>Ethylene signaling mediates host invasion by parasitic plants.</title>
        <authorList>
            <person name="Yoshida S."/>
        </authorList>
    </citation>
    <scope>NUCLEOTIDE SEQUENCE</scope>
    <source>
        <strain evidence="1">Okayama</strain>
    </source>
</reference>
<accession>A0A830DAN5</accession>
<dbReference type="Gene3D" id="3.10.20.90">
    <property type="entry name" value="Phosphatidylinositol 3-kinase Catalytic Subunit, Chain A, domain 1"/>
    <property type="match status" value="1"/>
</dbReference>
<evidence type="ECO:0000313" key="2">
    <source>
        <dbReference type="Proteomes" id="UP000653305"/>
    </source>
</evidence>
<comment type="caution">
    <text evidence="1">The sequence shown here is derived from an EMBL/GenBank/DDBJ whole genome shotgun (WGS) entry which is preliminary data.</text>
</comment>
<gene>
    <name evidence="1" type="ORF">PHJA_002559500</name>
</gene>
<dbReference type="OrthoDB" id="442921at2759"/>
<keyword evidence="2" id="KW-1185">Reference proteome</keyword>
<protein>
    <submittedName>
        <fullName evidence="1">Small ubiquitin-related modifier 2</fullName>
    </submittedName>
</protein>
<dbReference type="AlphaFoldDB" id="A0A830DAN5"/>